<dbReference type="Pfam" id="PF25954">
    <property type="entry name" value="Beta-barrel_RND_2"/>
    <property type="match status" value="1"/>
</dbReference>
<dbReference type="InterPro" id="IPR021647">
    <property type="entry name" value="CusF_Ec"/>
</dbReference>
<evidence type="ECO:0000256" key="2">
    <source>
        <dbReference type="ARBA" id="ARBA00022448"/>
    </source>
</evidence>
<protein>
    <submittedName>
        <fullName evidence="9">Efflux RND transporter periplasmic adaptor subunit</fullName>
    </submittedName>
</protein>
<dbReference type="PANTHER" id="PTHR30097:SF15">
    <property type="entry name" value="CATION EFFLUX SYSTEM PROTEIN CUSB"/>
    <property type="match status" value="1"/>
</dbReference>
<gene>
    <name evidence="9" type="ORF">CTM90_05770</name>
</gene>
<evidence type="ECO:0000313" key="9">
    <source>
        <dbReference type="EMBL" id="PSU18005.1"/>
    </source>
</evidence>
<dbReference type="InterPro" id="IPR058791">
    <property type="entry name" value="3HB_CusB"/>
</dbReference>
<dbReference type="InterPro" id="IPR042230">
    <property type="entry name" value="CusF_sf"/>
</dbReference>
<organism evidence="9 10">
    <name type="scientific">Photobacterium damselae</name>
    <dbReference type="NCBI Taxonomy" id="38293"/>
    <lineage>
        <taxon>Bacteria</taxon>
        <taxon>Pseudomonadati</taxon>
        <taxon>Pseudomonadota</taxon>
        <taxon>Gammaproteobacteria</taxon>
        <taxon>Vibrionales</taxon>
        <taxon>Vibrionaceae</taxon>
        <taxon>Photobacterium</taxon>
    </lineage>
</organism>
<dbReference type="Gene3D" id="2.40.50.100">
    <property type="match status" value="1"/>
</dbReference>
<dbReference type="EMBL" id="PYMM01000002">
    <property type="protein sequence ID" value="PSU18005.1"/>
    <property type="molecule type" value="Genomic_DNA"/>
</dbReference>
<feature type="domain" description="Heavy metal binding" evidence="4">
    <location>
        <begin position="42"/>
        <end position="68"/>
    </location>
</feature>
<evidence type="ECO:0000259" key="4">
    <source>
        <dbReference type="Pfam" id="PF19335"/>
    </source>
</evidence>
<feature type="domain" description="Multidrug resistance protein MdtA-like C-terminal permuted SH3" evidence="8">
    <location>
        <begin position="324"/>
        <end position="380"/>
    </location>
</feature>
<dbReference type="InterPro" id="IPR006143">
    <property type="entry name" value="RND_pump_MFP"/>
</dbReference>
<comment type="similarity">
    <text evidence="1">Belongs to the membrane fusion protein (MFP) (TC 8.A.1) family.</text>
</comment>
<evidence type="ECO:0000256" key="1">
    <source>
        <dbReference type="ARBA" id="ARBA00009477"/>
    </source>
</evidence>
<dbReference type="Proteomes" id="UP000241404">
    <property type="component" value="Unassembled WGS sequence"/>
</dbReference>
<proteinExistence type="inferred from homology"/>
<feature type="domain" description="CusB-like barrel-sandwich hybrid" evidence="6">
    <location>
        <begin position="124"/>
        <end position="235"/>
    </location>
</feature>
<keyword evidence="3" id="KW-0732">Signal</keyword>
<dbReference type="FunFam" id="2.40.30.170:FF:000010">
    <property type="entry name" value="Efflux RND transporter periplasmic adaptor subunit"/>
    <property type="match status" value="1"/>
</dbReference>
<feature type="chain" id="PRO_5044790602" evidence="3">
    <location>
        <begin position="23"/>
        <end position="573"/>
    </location>
</feature>
<dbReference type="Gene3D" id="2.40.50.320">
    <property type="entry name" value="Copper binding periplasmic protein CusF"/>
    <property type="match status" value="2"/>
</dbReference>
<dbReference type="Pfam" id="PF25967">
    <property type="entry name" value="RND-MFP_C"/>
    <property type="match status" value="1"/>
</dbReference>
<evidence type="ECO:0000313" key="10">
    <source>
        <dbReference type="Proteomes" id="UP000241404"/>
    </source>
</evidence>
<evidence type="ECO:0000259" key="8">
    <source>
        <dbReference type="Pfam" id="PF25967"/>
    </source>
</evidence>
<feature type="domain" description="CusB-like beta-barrel" evidence="7">
    <location>
        <begin position="243"/>
        <end position="319"/>
    </location>
</feature>
<dbReference type="PANTHER" id="PTHR30097">
    <property type="entry name" value="CATION EFFLUX SYSTEM PROTEIN CUSB"/>
    <property type="match status" value="1"/>
</dbReference>
<dbReference type="Pfam" id="PF19335">
    <property type="entry name" value="HMBD"/>
    <property type="match status" value="1"/>
</dbReference>
<dbReference type="Pfam" id="PF25869">
    <property type="entry name" value="3HB_CusB"/>
    <property type="match status" value="1"/>
</dbReference>
<dbReference type="Gene3D" id="2.40.30.170">
    <property type="match status" value="1"/>
</dbReference>
<reference evidence="9 10" key="1">
    <citation type="submission" date="2018-03" db="EMBL/GenBank/DDBJ databases">
        <title>Whole genome sequencing of Histamine producing bacteria.</title>
        <authorList>
            <person name="Butler K."/>
        </authorList>
    </citation>
    <scope>NUCLEOTIDE SEQUENCE [LARGE SCALE GENOMIC DNA]</scope>
    <source>
        <strain evidence="9 10">BT-6</strain>
    </source>
</reference>
<dbReference type="AlphaFoldDB" id="A0ABD6X8E1"/>
<name>A0ABD6X8E1_PHODM</name>
<evidence type="ECO:0000259" key="6">
    <source>
        <dbReference type="Pfam" id="PF25919"/>
    </source>
</evidence>
<accession>A0ABD6X8E1</accession>
<sequence length="573" mass="62876">MKNVFSISLLALAIGAGGGYFAATQFGDSSTEPSAKNKEPLYWVAPMDPNYKRDKPGKSPMGMDLIPVYEEDNGGKELAGTVKISPVVENNLGVKTAKVISAPLTPQIDTVGYVAFDESQLWQINSRVSGWIKKLNVNAIGEQVKQGQVLFTLYSPELVRAQEELLNARRLGKTVLINGAKERLKSLGVDNSQINQLLKRGTASQTIAIKAPANGVIATLNVRQGAYLSPAQTVISAGSLQDVWVDVEVFERQAHWITLGTTADMKIDSLPGTQWQDKVDYIYPILDPKTRTLRIRVVFPNKDGALKPNMFANVELIPQSKNKVLQIPNQAVIRSGNMDRVVLALGDGKYRSTRIETGREAGDMIEVISGLTANDKIVTSAQFMIDSESSQTADLSRISQADQQADTKADTAWVDGTITKVMANHRMLTVHHQPVKAWNWPTMTMNFMVKEGIDISTLKADDAIRFEIKKNAQGQYDILDLEVKQSKPVINTAWGEGKITQIEPNKQQITLAHQPISALGWPAMTMNFTVAKSVDLSDLSAKQSIRFELKKTPQGQFEIIAIQVAAPATKVGH</sequence>
<comment type="caution">
    <text evidence="9">The sequence shown here is derived from an EMBL/GenBank/DDBJ whole genome shotgun (WGS) entry which is preliminary data.</text>
</comment>
<keyword evidence="2" id="KW-0813">Transport</keyword>
<dbReference type="Gene3D" id="6.10.140.730">
    <property type="match status" value="1"/>
</dbReference>
<evidence type="ECO:0000259" key="5">
    <source>
        <dbReference type="Pfam" id="PF25869"/>
    </source>
</evidence>
<dbReference type="InterPro" id="IPR045800">
    <property type="entry name" value="HMBD"/>
</dbReference>
<dbReference type="RefSeq" id="WP_065170203.1">
    <property type="nucleotide sequence ID" value="NZ_LZFH01000001.1"/>
</dbReference>
<dbReference type="InterPro" id="IPR058627">
    <property type="entry name" value="MdtA-like_C"/>
</dbReference>
<dbReference type="InterPro" id="IPR058790">
    <property type="entry name" value="BSH_CusB"/>
</dbReference>
<evidence type="ECO:0000259" key="7">
    <source>
        <dbReference type="Pfam" id="PF25954"/>
    </source>
</evidence>
<feature type="signal peptide" evidence="3">
    <location>
        <begin position="1"/>
        <end position="22"/>
    </location>
</feature>
<dbReference type="Pfam" id="PF25919">
    <property type="entry name" value="BSH_CusB"/>
    <property type="match status" value="1"/>
</dbReference>
<dbReference type="InterPro" id="IPR058792">
    <property type="entry name" value="Beta-barrel_RND_2"/>
</dbReference>
<feature type="domain" description="CusB-like three alpha-helical bundle" evidence="5">
    <location>
        <begin position="157"/>
        <end position="204"/>
    </location>
</feature>
<dbReference type="Gene3D" id="2.40.420.20">
    <property type="match status" value="1"/>
</dbReference>
<evidence type="ECO:0000256" key="3">
    <source>
        <dbReference type="SAM" id="SignalP"/>
    </source>
</evidence>
<dbReference type="Pfam" id="PF11604">
    <property type="entry name" value="CusF_Ec"/>
    <property type="match status" value="2"/>
</dbReference>
<dbReference type="SUPFAM" id="SSF111369">
    <property type="entry name" value="HlyD-like secretion proteins"/>
    <property type="match status" value="1"/>
</dbReference>
<dbReference type="InterPro" id="IPR051909">
    <property type="entry name" value="MFP_Cation_Efflux"/>
</dbReference>
<dbReference type="NCBIfam" id="TIGR01730">
    <property type="entry name" value="RND_mfp"/>
    <property type="match status" value="1"/>
</dbReference>